<evidence type="ECO:0000313" key="3">
    <source>
        <dbReference type="Proteomes" id="UP001596512"/>
    </source>
</evidence>
<accession>A0ABW2TTT3</accession>
<proteinExistence type="predicted"/>
<dbReference type="EMBL" id="JBHTEY010000004">
    <property type="protein sequence ID" value="MFC7615888.1"/>
    <property type="molecule type" value="Genomic_DNA"/>
</dbReference>
<keyword evidence="1" id="KW-0472">Membrane</keyword>
<feature type="transmembrane region" description="Helical" evidence="1">
    <location>
        <begin position="24"/>
        <end position="46"/>
    </location>
</feature>
<protein>
    <submittedName>
        <fullName evidence="2">DUF6239 family natural product biosynthesis protein</fullName>
    </submittedName>
</protein>
<dbReference type="InterPro" id="IPR046206">
    <property type="entry name" value="DUF6239"/>
</dbReference>
<dbReference type="Proteomes" id="UP001596512">
    <property type="component" value="Unassembled WGS sequence"/>
</dbReference>
<gene>
    <name evidence="2" type="ORF">ACFQV2_22780</name>
</gene>
<organism evidence="2 3">
    <name type="scientific">Actinokineospora soli</name>
    <dbReference type="NCBI Taxonomy" id="1048753"/>
    <lineage>
        <taxon>Bacteria</taxon>
        <taxon>Bacillati</taxon>
        <taxon>Actinomycetota</taxon>
        <taxon>Actinomycetes</taxon>
        <taxon>Pseudonocardiales</taxon>
        <taxon>Pseudonocardiaceae</taxon>
        <taxon>Actinokineospora</taxon>
    </lineage>
</organism>
<reference evidence="3" key="1">
    <citation type="journal article" date="2019" name="Int. J. Syst. Evol. Microbiol.">
        <title>The Global Catalogue of Microorganisms (GCM) 10K type strain sequencing project: providing services to taxonomists for standard genome sequencing and annotation.</title>
        <authorList>
            <consortium name="The Broad Institute Genomics Platform"/>
            <consortium name="The Broad Institute Genome Sequencing Center for Infectious Disease"/>
            <person name="Wu L."/>
            <person name="Ma J."/>
        </authorList>
    </citation>
    <scope>NUCLEOTIDE SEQUENCE [LARGE SCALE GENOMIC DNA]</scope>
    <source>
        <strain evidence="3">JCM 17695</strain>
    </source>
</reference>
<keyword evidence="3" id="KW-1185">Reference proteome</keyword>
<evidence type="ECO:0000256" key="1">
    <source>
        <dbReference type="SAM" id="Phobius"/>
    </source>
</evidence>
<keyword evidence="1" id="KW-1133">Transmembrane helix</keyword>
<dbReference type="Pfam" id="PF19752">
    <property type="entry name" value="DUF6239"/>
    <property type="match status" value="1"/>
</dbReference>
<comment type="caution">
    <text evidence="2">The sequence shown here is derived from an EMBL/GenBank/DDBJ whole genome shotgun (WGS) entry which is preliminary data.</text>
</comment>
<name>A0ABW2TTT3_9PSEU</name>
<keyword evidence="1" id="KW-0812">Transmembrane</keyword>
<evidence type="ECO:0000313" key="2">
    <source>
        <dbReference type="EMBL" id="MFC7615888.1"/>
    </source>
</evidence>
<sequence length="47" mass="4570">MIIAFAGLGWLTLGLPKHRLVRAGVLAVAGALGFALVGAGAQVAALG</sequence>